<dbReference type="CDD" id="cd22908">
    <property type="entry name" value="HFD_NFYC-like"/>
    <property type="match status" value="1"/>
</dbReference>
<evidence type="ECO:0000256" key="8">
    <source>
        <dbReference type="SAM" id="MobiDB-lite"/>
    </source>
</evidence>
<name>A0ABR2WQQ8_9FUNG</name>
<dbReference type="Gene3D" id="1.10.20.10">
    <property type="entry name" value="Histone, subunit A"/>
    <property type="match status" value="1"/>
</dbReference>
<feature type="region of interest" description="Disordered" evidence="8">
    <location>
        <begin position="244"/>
        <end position="274"/>
    </location>
</feature>
<feature type="compositionally biased region" description="Low complexity" evidence="8">
    <location>
        <begin position="59"/>
        <end position="69"/>
    </location>
</feature>
<dbReference type="SUPFAM" id="SSF47113">
    <property type="entry name" value="Histone-fold"/>
    <property type="match status" value="1"/>
</dbReference>
<protein>
    <recommendedName>
        <fullName evidence="9">Core Histone H2A/H2B/H3 domain-containing protein</fullName>
    </recommendedName>
</protein>
<reference evidence="10 11" key="1">
    <citation type="submission" date="2023-04" db="EMBL/GenBank/DDBJ databases">
        <title>Genome of Basidiobolus ranarum AG-B5.</title>
        <authorList>
            <person name="Stajich J.E."/>
            <person name="Carter-House D."/>
            <person name="Gryganskyi A."/>
        </authorList>
    </citation>
    <scope>NUCLEOTIDE SEQUENCE [LARGE SCALE GENOMIC DNA]</scope>
    <source>
        <strain evidence="10 11">AG-B5</strain>
    </source>
</reference>
<evidence type="ECO:0000256" key="2">
    <source>
        <dbReference type="ARBA" id="ARBA00023015"/>
    </source>
</evidence>
<evidence type="ECO:0000313" key="11">
    <source>
        <dbReference type="Proteomes" id="UP001479436"/>
    </source>
</evidence>
<feature type="compositionally biased region" description="Polar residues" evidence="8">
    <location>
        <begin position="39"/>
        <end position="58"/>
    </location>
</feature>
<evidence type="ECO:0000313" key="10">
    <source>
        <dbReference type="EMBL" id="KAK9763831.1"/>
    </source>
</evidence>
<evidence type="ECO:0000256" key="1">
    <source>
        <dbReference type="ARBA" id="ARBA00004123"/>
    </source>
</evidence>
<feature type="region of interest" description="Disordered" evidence="8">
    <location>
        <begin position="39"/>
        <end position="69"/>
    </location>
</feature>
<evidence type="ECO:0000256" key="6">
    <source>
        <dbReference type="ARBA" id="ARBA00023242"/>
    </source>
</evidence>
<dbReference type="EMBL" id="JASJQH010000549">
    <property type="protein sequence ID" value="KAK9763831.1"/>
    <property type="molecule type" value="Genomic_DNA"/>
</dbReference>
<sequence length="274" mass="30944">MNPLTPNSMSLPSSATQLPYQTMTPVANSGLEQVSATGYPQVQSQIQQPTSAQHAVHTQPQSQTSGQQLSQQDQFLQNFWASQVSIAETYDSDFKLHPLPLARIKKVMKTDEDVKMISAEAPILFSKACEIFITEITMRAWMHAEENKRRTLQRSDVASAVTKSDQFDFLIDIVPREDMSKVKRPKEESEIYDPNAYAAYYQAAGLSQYPGNLGVDQRVIDPAYYQQFTQEQLQQYQLQLQQQMQQSQHYQMRAPAGPNYATAGQGQPQPSTQE</sequence>
<accession>A0ABR2WQQ8</accession>
<evidence type="ECO:0000256" key="5">
    <source>
        <dbReference type="ARBA" id="ARBA00023163"/>
    </source>
</evidence>
<keyword evidence="6" id="KW-0539">Nucleus</keyword>
<keyword evidence="3" id="KW-0238">DNA-binding</keyword>
<feature type="compositionally biased region" description="Polar residues" evidence="8">
    <location>
        <begin position="262"/>
        <end position="274"/>
    </location>
</feature>
<comment type="similarity">
    <text evidence="7">Belongs to the NFYC/HAP5 subunit family.</text>
</comment>
<evidence type="ECO:0000256" key="4">
    <source>
        <dbReference type="ARBA" id="ARBA00023159"/>
    </source>
</evidence>
<gene>
    <name evidence="10" type="ORF">K7432_009164</name>
</gene>
<dbReference type="InterPro" id="IPR050568">
    <property type="entry name" value="Transcr_DNA_Rep_Reg"/>
</dbReference>
<feature type="domain" description="Core Histone H2A/H2B/H3" evidence="9">
    <location>
        <begin position="91"/>
        <end position="161"/>
    </location>
</feature>
<keyword evidence="4" id="KW-0010">Activator</keyword>
<dbReference type="InterPro" id="IPR009072">
    <property type="entry name" value="Histone-fold"/>
</dbReference>
<comment type="caution">
    <text evidence="10">The sequence shown here is derived from an EMBL/GenBank/DDBJ whole genome shotgun (WGS) entry which is preliminary data.</text>
</comment>
<dbReference type="PANTHER" id="PTHR10252">
    <property type="entry name" value="HISTONE-LIKE TRANSCRIPTION FACTOR CCAAT-RELATED"/>
    <property type="match status" value="1"/>
</dbReference>
<keyword evidence="5" id="KW-0804">Transcription</keyword>
<keyword evidence="11" id="KW-1185">Reference proteome</keyword>
<dbReference type="InterPro" id="IPR007125">
    <property type="entry name" value="H2A/H2B/H3"/>
</dbReference>
<dbReference type="Pfam" id="PF00125">
    <property type="entry name" value="Histone"/>
    <property type="match status" value="1"/>
</dbReference>
<dbReference type="Proteomes" id="UP001479436">
    <property type="component" value="Unassembled WGS sequence"/>
</dbReference>
<comment type="subcellular location">
    <subcellularLocation>
        <location evidence="1">Nucleus</location>
    </subcellularLocation>
</comment>
<keyword evidence="2" id="KW-0805">Transcription regulation</keyword>
<organism evidence="10 11">
    <name type="scientific">Basidiobolus ranarum</name>
    <dbReference type="NCBI Taxonomy" id="34480"/>
    <lineage>
        <taxon>Eukaryota</taxon>
        <taxon>Fungi</taxon>
        <taxon>Fungi incertae sedis</taxon>
        <taxon>Zoopagomycota</taxon>
        <taxon>Entomophthoromycotina</taxon>
        <taxon>Basidiobolomycetes</taxon>
        <taxon>Basidiobolales</taxon>
        <taxon>Basidiobolaceae</taxon>
        <taxon>Basidiobolus</taxon>
    </lineage>
</organism>
<evidence type="ECO:0000256" key="7">
    <source>
        <dbReference type="ARBA" id="ARBA00038129"/>
    </source>
</evidence>
<evidence type="ECO:0000256" key="3">
    <source>
        <dbReference type="ARBA" id="ARBA00023125"/>
    </source>
</evidence>
<evidence type="ECO:0000259" key="9">
    <source>
        <dbReference type="Pfam" id="PF00125"/>
    </source>
</evidence>
<proteinExistence type="inferred from homology"/>
<dbReference type="PANTHER" id="PTHR10252:SF8">
    <property type="entry name" value="NUCLEAR TRANSCRIPTION FACTOR Y SUBUNIT GAMMA"/>
    <property type="match status" value="1"/>
</dbReference>